<proteinExistence type="predicted"/>
<reference evidence="2 3" key="1">
    <citation type="submission" date="2023-03" db="EMBL/GenBank/DDBJ databases">
        <title>High-quality genome of Scylla paramamosain provides insights in environmental adaptation.</title>
        <authorList>
            <person name="Zhang L."/>
        </authorList>
    </citation>
    <scope>NUCLEOTIDE SEQUENCE [LARGE SCALE GENOMIC DNA]</scope>
    <source>
        <strain evidence="2">LZ_2023a</strain>
        <tissue evidence="2">Muscle</tissue>
    </source>
</reference>
<dbReference type="Proteomes" id="UP001487740">
    <property type="component" value="Unassembled WGS sequence"/>
</dbReference>
<dbReference type="AlphaFoldDB" id="A0AAW0TPV0"/>
<accession>A0AAW0TPV0</accession>
<evidence type="ECO:0000256" key="1">
    <source>
        <dbReference type="SAM" id="MobiDB-lite"/>
    </source>
</evidence>
<dbReference type="EMBL" id="JARAKH010000027">
    <property type="protein sequence ID" value="KAK8389525.1"/>
    <property type="molecule type" value="Genomic_DNA"/>
</dbReference>
<sequence length="352" mass="37585">MGPQTTRSRRRRVKPTSAMNESAQVKPSDAQRGTRGSARLSECALTAPGLTLRRAAPGSHCPRAPPLLASDTSPSHSPSLPPYATPTQPPTLPHTPQQQSERWAVEGVSTCESPVSSPVDTGSEDTPLATCHSGGAALIYLRTCCRYLRATVGGDGRGWEGERKGMCMPTSCATLRLSFLLQSLMVSPVLLPTPPGRSSSIQLPARRDPTSPRRSAFDLGNPMILSALRQVPGRGAEEDTPLFPAATGAIECILNYGCGKTVSTWLAGVTWRRPDPDAKLCRPHILRTRLSPPPDNLCSLTVSLSVTRAPDASGKLLDCEMKSVESLDKLWRGAEGGGVPEGVRVPYFSFPT</sequence>
<keyword evidence="3" id="KW-1185">Reference proteome</keyword>
<gene>
    <name evidence="2" type="ORF">O3P69_008909</name>
</gene>
<name>A0AAW0TPV0_SCYPA</name>
<feature type="compositionally biased region" description="Pro residues" evidence="1">
    <location>
        <begin position="79"/>
        <end position="93"/>
    </location>
</feature>
<organism evidence="2 3">
    <name type="scientific">Scylla paramamosain</name>
    <name type="common">Mud crab</name>
    <dbReference type="NCBI Taxonomy" id="85552"/>
    <lineage>
        <taxon>Eukaryota</taxon>
        <taxon>Metazoa</taxon>
        <taxon>Ecdysozoa</taxon>
        <taxon>Arthropoda</taxon>
        <taxon>Crustacea</taxon>
        <taxon>Multicrustacea</taxon>
        <taxon>Malacostraca</taxon>
        <taxon>Eumalacostraca</taxon>
        <taxon>Eucarida</taxon>
        <taxon>Decapoda</taxon>
        <taxon>Pleocyemata</taxon>
        <taxon>Brachyura</taxon>
        <taxon>Eubrachyura</taxon>
        <taxon>Portunoidea</taxon>
        <taxon>Portunidae</taxon>
        <taxon>Portuninae</taxon>
        <taxon>Scylla</taxon>
    </lineage>
</organism>
<feature type="compositionally biased region" description="Polar residues" evidence="1">
    <location>
        <begin position="110"/>
        <end position="120"/>
    </location>
</feature>
<evidence type="ECO:0000313" key="3">
    <source>
        <dbReference type="Proteomes" id="UP001487740"/>
    </source>
</evidence>
<evidence type="ECO:0000313" key="2">
    <source>
        <dbReference type="EMBL" id="KAK8389525.1"/>
    </source>
</evidence>
<feature type="region of interest" description="Disordered" evidence="1">
    <location>
        <begin position="1"/>
        <end position="125"/>
    </location>
</feature>
<protein>
    <submittedName>
        <fullName evidence="2">Uncharacterized protein</fullName>
    </submittedName>
</protein>
<feature type="region of interest" description="Disordered" evidence="1">
    <location>
        <begin position="195"/>
        <end position="216"/>
    </location>
</feature>
<comment type="caution">
    <text evidence="2">The sequence shown here is derived from an EMBL/GenBank/DDBJ whole genome shotgun (WGS) entry which is preliminary data.</text>
</comment>